<dbReference type="RefSeq" id="WP_126841932.1">
    <property type="nucleotide sequence ID" value="NZ_PIQH01000006.1"/>
</dbReference>
<feature type="domain" description="BON" evidence="3">
    <location>
        <begin position="124"/>
        <end position="191"/>
    </location>
</feature>
<reference evidence="4 5" key="1">
    <citation type="journal article" date="2011" name="Front. Microbiol.">
        <title>Genomic signatures of strain selection and enhancement in Bacillus atrophaeus var. globigii, a historical biowarfare simulant.</title>
        <authorList>
            <person name="Gibbons H.S."/>
            <person name="Broomall S.M."/>
            <person name="McNew L.A."/>
            <person name="Daligault H."/>
            <person name="Chapman C."/>
            <person name="Bruce D."/>
            <person name="Karavis M."/>
            <person name="Krepps M."/>
            <person name="McGregor P.A."/>
            <person name="Hong C."/>
            <person name="Park K.H."/>
            <person name="Akmal A."/>
            <person name="Feldman A."/>
            <person name="Lin J.S."/>
            <person name="Chang W.E."/>
            <person name="Higgs B.W."/>
            <person name="Demirev P."/>
            <person name="Lindquist J."/>
            <person name="Liem A."/>
            <person name="Fochler E."/>
            <person name="Read T.D."/>
            <person name="Tapia R."/>
            <person name="Johnson S."/>
            <person name="Bishop-Lilly K.A."/>
            <person name="Detter C."/>
            <person name="Han C."/>
            <person name="Sozhamannan S."/>
            <person name="Rosenzweig C.N."/>
            <person name="Skowronski E.W."/>
        </authorList>
    </citation>
    <scope>NUCLEOTIDE SEQUENCE [LARGE SCALE GENOMIC DNA]</scope>
    <source>
        <strain evidence="4 5">CC-PW-9</strain>
    </source>
</reference>
<dbReference type="NCBIfam" id="NF008247">
    <property type="entry name" value="PRK11023.1"/>
    <property type="match status" value="1"/>
</dbReference>
<dbReference type="InterPro" id="IPR007055">
    <property type="entry name" value="BON_dom"/>
</dbReference>
<dbReference type="PROSITE" id="PS50914">
    <property type="entry name" value="BON"/>
    <property type="match status" value="2"/>
</dbReference>
<evidence type="ECO:0000256" key="1">
    <source>
        <dbReference type="ARBA" id="ARBA00022729"/>
    </source>
</evidence>
<dbReference type="PANTHER" id="PTHR34606">
    <property type="entry name" value="BON DOMAIN-CONTAINING PROTEIN"/>
    <property type="match status" value="1"/>
</dbReference>
<evidence type="ECO:0000256" key="2">
    <source>
        <dbReference type="SAM" id="SignalP"/>
    </source>
</evidence>
<dbReference type="OrthoDB" id="9783990at2"/>
<protein>
    <submittedName>
        <fullName evidence="4">Osmotically-inducible protein OsmY</fullName>
    </submittedName>
</protein>
<dbReference type="EMBL" id="PIQH01000006">
    <property type="protein sequence ID" value="RUO80095.1"/>
    <property type="molecule type" value="Genomic_DNA"/>
</dbReference>
<dbReference type="SMART" id="SM00749">
    <property type="entry name" value="BON"/>
    <property type="match status" value="2"/>
</dbReference>
<dbReference type="Proteomes" id="UP000287996">
    <property type="component" value="Unassembled WGS sequence"/>
</dbReference>
<keyword evidence="5" id="KW-1185">Reference proteome</keyword>
<evidence type="ECO:0000259" key="3">
    <source>
        <dbReference type="PROSITE" id="PS50914"/>
    </source>
</evidence>
<sequence length="193" mass="20701">MKNKLTLLFAGLVALSQLQGCAVALVGATAVGVSAAQDPRSIGSQIDDQGLEMAIGKVYNQTPALAQENISVIAYNRNILLVGQVSEASLSRQAEEIARDTDNVDKVFNQLRVGNQVSATTSAHDAWLTSKVKVSLFNDDDFDSSNVKVVTENSEVFLLGKVTEDEADKAVAMARNIDGVRRVITAFTIVDHH</sequence>
<gene>
    <name evidence="4" type="ORF">CWI84_07280</name>
</gene>
<proteinExistence type="predicted"/>
<feature type="signal peptide" evidence="2">
    <location>
        <begin position="1"/>
        <end position="24"/>
    </location>
</feature>
<feature type="chain" id="PRO_5019145297" evidence="2">
    <location>
        <begin position="25"/>
        <end position="193"/>
    </location>
</feature>
<dbReference type="InterPro" id="IPR014004">
    <property type="entry name" value="Transpt-assoc_nodulatn_dom_bac"/>
</dbReference>
<dbReference type="PANTHER" id="PTHR34606:SF4">
    <property type="entry name" value="OUTER MEMBRANE LIPOPROTEIN DOLP"/>
    <property type="match status" value="1"/>
</dbReference>
<name>A0A432ZQ73_9GAMM</name>
<organism evidence="4 5">
    <name type="scientific">Idiomarina tyrosinivorans</name>
    <dbReference type="NCBI Taxonomy" id="1445662"/>
    <lineage>
        <taxon>Bacteria</taxon>
        <taxon>Pseudomonadati</taxon>
        <taxon>Pseudomonadota</taxon>
        <taxon>Gammaproteobacteria</taxon>
        <taxon>Alteromonadales</taxon>
        <taxon>Idiomarinaceae</taxon>
        <taxon>Idiomarina</taxon>
    </lineage>
</organism>
<dbReference type="AlphaFoldDB" id="A0A432ZQ73"/>
<keyword evidence="1 2" id="KW-0732">Signal</keyword>
<accession>A0A432ZQ73</accession>
<comment type="caution">
    <text evidence="4">The sequence shown here is derived from an EMBL/GenBank/DDBJ whole genome shotgun (WGS) entry which is preliminary data.</text>
</comment>
<feature type="domain" description="BON" evidence="3">
    <location>
        <begin position="47"/>
        <end position="115"/>
    </location>
</feature>
<evidence type="ECO:0000313" key="5">
    <source>
        <dbReference type="Proteomes" id="UP000287996"/>
    </source>
</evidence>
<dbReference type="InterPro" id="IPR051686">
    <property type="entry name" value="Lipoprotein_DolP"/>
</dbReference>
<dbReference type="Pfam" id="PF04972">
    <property type="entry name" value="BON"/>
    <property type="match status" value="2"/>
</dbReference>
<evidence type="ECO:0000313" key="4">
    <source>
        <dbReference type="EMBL" id="RUO80095.1"/>
    </source>
</evidence>